<accession>A0A1B7N7P2</accession>
<dbReference type="EMBL" id="KV448197">
    <property type="protein sequence ID" value="OAX40879.1"/>
    <property type="molecule type" value="Genomic_DNA"/>
</dbReference>
<name>A0A1B7N7P2_9AGAM</name>
<evidence type="ECO:0000313" key="2">
    <source>
        <dbReference type="Proteomes" id="UP000092154"/>
    </source>
</evidence>
<dbReference type="Proteomes" id="UP000092154">
    <property type="component" value="Unassembled WGS sequence"/>
</dbReference>
<dbReference type="OrthoDB" id="6109at2759"/>
<gene>
    <name evidence="1" type="ORF">K503DRAFT_568038</name>
</gene>
<evidence type="ECO:0000313" key="1">
    <source>
        <dbReference type="EMBL" id="OAX40879.1"/>
    </source>
</evidence>
<sequence>MTRQWRHAFTSFETREHTLHGTVTGMESMRIMSTYEDQLDRLLVPFKDAKVREYNLHIAVAIHRLLSLSGRRLRMILSPFRYMCTSERLRWFHWTIRFLKQNCVQFVVAMCSVVSSKRCIRHSSVLPDSSRTRHNGAGTKPRTVCIYLTSCGLIQTFDRDVPYSPSFVDIWSERLNLENSYLILHQPPWEPLSDARAKLTVGVFECMFATLY</sequence>
<protein>
    <submittedName>
        <fullName evidence="1">Uncharacterized protein</fullName>
    </submittedName>
</protein>
<dbReference type="STRING" id="1314800.A0A1B7N7P2"/>
<keyword evidence="2" id="KW-1185">Reference proteome</keyword>
<proteinExistence type="predicted"/>
<reference evidence="1 2" key="1">
    <citation type="submission" date="2016-06" db="EMBL/GenBank/DDBJ databases">
        <title>Comparative genomics of the ectomycorrhizal sister species Rhizopogon vinicolor and Rhizopogon vesiculosus (Basidiomycota: Boletales) reveals a divergence of the mating type B locus.</title>
        <authorList>
            <consortium name="DOE Joint Genome Institute"/>
            <person name="Mujic A.B."/>
            <person name="Kuo A."/>
            <person name="Tritt A."/>
            <person name="Lipzen A."/>
            <person name="Chen C."/>
            <person name="Johnson J."/>
            <person name="Sharma A."/>
            <person name="Barry K."/>
            <person name="Grigoriev I.V."/>
            <person name="Spatafora J.W."/>
        </authorList>
    </citation>
    <scope>NUCLEOTIDE SEQUENCE [LARGE SCALE GENOMIC DNA]</scope>
    <source>
        <strain evidence="1 2">AM-OR11-026</strain>
    </source>
</reference>
<organism evidence="1 2">
    <name type="scientific">Rhizopogon vinicolor AM-OR11-026</name>
    <dbReference type="NCBI Taxonomy" id="1314800"/>
    <lineage>
        <taxon>Eukaryota</taxon>
        <taxon>Fungi</taxon>
        <taxon>Dikarya</taxon>
        <taxon>Basidiomycota</taxon>
        <taxon>Agaricomycotina</taxon>
        <taxon>Agaricomycetes</taxon>
        <taxon>Agaricomycetidae</taxon>
        <taxon>Boletales</taxon>
        <taxon>Suillineae</taxon>
        <taxon>Rhizopogonaceae</taxon>
        <taxon>Rhizopogon</taxon>
    </lineage>
</organism>
<dbReference type="InParanoid" id="A0A1B7N7P2"/>
<dbReference type="AlphaFoldDB" id="A0A1B7N7P2"/>